<keyword evidence="3" id="KW-1185">Reference proteome</keyword>
<feature type="transmembrane region" description="Helical" evidence="1">
    <location>
        <begin position="44"/>
        <end position="66"/>
    </location>
</feature>
<evidence type="ECO:0000313" key="2">
    <source>
        <dbReference type="EMBL" id="TGO56121.1"/>
    </source>
</evidence>
<dbReference type="OrthoDB" id="10392696at2759"/>
<proteinExistence type="predicted"/>
<reference evidence="2 3" key="1">
    <citation type="submission" date="2017-12" db="EMBL/GenBank/DDBJ databases">
        <title>Comparative genomics of Botrytis spp.</title>
        <authorList>
            <person name="Valero-Jimenez C.A."/>
            <person name="Tapia P."/>
            <person name="Veloso J."/>
            <person name="Silva-Moreno E."/>
            <person name="Staats M."/>
            <person name="Valdes J.H."/>
            <person name="Van Kan J.A.L."/>
        </authorList>
    </citation>
    <scope>NUCLEOTIDE SEQUENCE [LARGE SCALE GENOMIC DNA]</scope>
    <source>
        <strain evidence="2 3">MUCL11595</strain>
    </source>
</reference>
<keyword evidence="1" id="KW-0472">Membrane</keyword>
<name>A0A4Z1I3I2_9HELO</name>
<keyword evidence="1" id="KW-1133">Transmembrane helix</keyword>
<comment type="caution">
    <text evidence="2">The sequence shown here is derived from an EMBL/GenBank/DDBJ whole genome shotgun (WGS) entry which is preliminary data.</text>
</comment>
<evidence type="ECO:0000256" key="1">
    <source>
        <dbReference type="SAM" id="Phobius"/>
    </source>
</evidence>
<protein>
    <submittedName>
        <fullName evidence="2">Uncharacterized protein</fullName>
    </submittedName>
</protein>
<accession>A0A4Z1I3I2</accession>
<sequence length="76" mass="9270">MDGLRLIGAYIVDDYRRYRSDTRHEAYHMGEVRRSKRNFKYSCWLNRLFAARFMGGLNLAFTRFYTWSPTTRFVLF</sequence>
<dbReference type="AlphaFoldDB" id="A0A4Z1I3I2"/>
<dbReference type="Proteomes" id="UP000297527">
    <property type="component" value="Unassembled WGS sequence"/>
</dbReference>
<dbReference type="EMBL" id="PQXN01000082">
    <property type="protein sequence ID" value="TGO56121.1"/>
    <property type="molecule type" value="Genomic_DNA"/>
</dbReference>
<keyword evidence="1" id="KW-0812">Transmembrane</keyword>
<gene>
    <name evidence="2" type="ORF">BCON_0082g00340</name>
</gene>
<evidence type="ECO:0000313" key="3">
    <source>
        <dbReference type="Proteomes" id="UP000297527"/>
    </source>
</evidence>
<organism evidence="2 3">
    <name type="scientific">Botryotinia convoluta</name>
    <dbReference type="NCBI Taxonomy" id="54673"/>
    <lineage>
        <taxon>Eukaryota</taxon>
        <taxon>Fungi</taxon>
        <taxon>Dikarya</taxon>
        <taxon>Ascomycota</taxon>
        <taxon>Pezizomycotina</taxon>
        <taxon>Leotiomycetes</taxon>
        <taxon>Helotiales</taxon>
        <taxon>Sclerotiniaceae</taxon>
        <taxon>Botryotinia</taxon>
    </lineage>
</organism>